<reference evidence="1 2" key="1">
    <citation type="submission" date="2017-11" db="EMBL/GenBank/DDBJ databases">
        <title>Taxonomic description and genome sequences of Spirosoma HA7 sp. nov., isolated from pollen microhabitat of Corylus avellana.</title>
        <authorList>
            <person name="Ambika Manirajan B."/>
            <person name="Suarez C."/>
            <person name="Ratering S."/>
            <person name="Geissler-Plaum R."/>
            <person name="Cardinale M."/>
            <person name="Sylvia S."/>
        </authorList>
    </citation>
    <scope>NUCLEOTIDE SEQUENCE [LARGE SCALE GENOMIC DNA]</scope>
    <source>
        <strain evidence="1 2">HA7</strain>
    </source>
</reference>
<dbReference type="Proteomes" id="UP000232883">
    <property type="component" value="Chromosome"/>
</dbReference>
<keyword evidence="2" id="KW-1185">Reference proteome</keyword>
<evidence type="ECO:0000313" key="2">
    <source>
        <dbReference type="Proteomes" id="UP000232883"/>
    </source>
</evidence>
<name>A0A2K8Z9G8_9BACT</name>
<sequence length="1462" mass="168238">MEQFINLNRTFYPLPANYSHAAKDRDINTLEDLGFPTEGMLHWDKLSAEFRVIILAEAGAGKTQEIHQAAKILRSQGKPAFFLRLENITGGLGGSFEVGTKQEFQRWLDSTEEGWLLLDSVDEARLRDPKDFERAIRQLSDIIAVAIPRTHIIITSRTSAWRGETDLNLCSAKFPPVDDRETQYETDEATLDDIVASEPHPEPAKTHTNSSSDHADTKFKVYSLVNLTKDQVITFITARGIDDSDKFLSDVERQDGWAFMTRPQDLEELISFWKVKGRIGTRFDMMNYSVKSRLKERDQDRADSKPFTPERAIKGARILAAACVFTNESSIRVPDGSQYAQGIEVESVLTDWDTTACQILLSRPIFDEAIYGTVRYHHRSVREFLTAQWLSEELKNEGSREKIESLFFRTQYEQVVVKPSMKPVLSWMVLFDAKIMLRVYKLEPEIILLGGDPGKLPLEERRAILISICQRMASGNYDKSVERYAAVQRFASPDMADDIISLLEQHKSSSCITDYLLNLIWQGRIKKALPVTTKFILEADTEQYGQFTALKILKELGSRDDLNSVIQTLLSSEKPPSRSFLAELFTGLEPTKNSVKQIKKSLENVKDESRHGHDSLGYALAGFIRRSDVDTVTYFIQEIGQFLHREPVLERRYCEVSKQYSWLLPVCKLAIEKLILVKHSGVFSLESLFVLTQAPVFKEYDDFSSSDSTHNMSTLIADWSELNHALFWNAVKEARRHLDKKGEDTVDSFWHVYVSEKYWDFSKVDFERVLDAIISRPLVDDKFIALTLAFVLYKKNDRPKAWLTALKRIARNDDNLNQKLTELLQPPTQSDEIRKWKQEEARWQRLDKERNKKRQVEDDAAIKWLKKNYQTLRASGLEKGQISHNQYYMYDRMRSLDDNSTKWTAGNWRGLIKDYGEGVAAAFRDGMISFWRSYVPLLRSEGYKENETKLGVLFGLSGIEVESRERPGWFDDITVEEAGLACRYAFHELNGFPNWFPKLYEKFPELLQKLILNEITWELETQFQKPNETRHYVLSKVSWGCEWLWNGIATQLVQVLSEEPVDATDLGEALKIIEGSSVVPDQDLAELAQSKCGTVNSKHNLACWYATWIGIEPQLAIRSFSLYLDTLNNYDQDKAATLAMRTVVELVGGRRGGPHVREAFKDSQYLKELYFLMHRYIRVEDDLDRANKGVYSPGLRDDAQDARDRLYSILKSIPGKESYLAMIELSQTHPAEGYRNWMLRDAKERAEMDADGPSWTISQFNEFAKALESTPTNHRELFDLAVQRLKDMKHDLEESDGSIASTLAKEDQETGIRKVIAKWCNDRSKERYVVTQEEELPDAKRPDCRFRGSNFDAPVPLELKLADNWGGALLFERLENQLCGDYLRDSKSNRGIFVLVYRGDRKSWQIPDSNLKITFFELVESLQNHWKKIAANYPKIDEIKVIGIDLTKRMDRVKTAKKSKAK</sequence>
<organism evidence="1 2">
    <name type="scientific">Spirosoma pollinicola</name>
    <dbReference type="NCBI Taxonomy" id="2057025"/>
    <lineage>
        <taxon>Bacteria</taxon>
        <taxon>Pseudomonadati</taxon>
        <taxon>Bacteroidota</taxon>
        <taxon>Cytophagia</taxon>
        <taxon>Cytophagales</taxon>
        <taxon>Cytophagaceae</taxon>
        <taxon>Spirosoma</taxon>
    </lineage>
</organism>
<dbReference type="EMBL" id="CP025096">
    <property type="protein sequence ID" value="AUD06479.1"/>
    <property type="molecule type" value="Genomic_DNA"/>
</dbReference>
<dbReference type="InterPro" id="IPR027417">
    <property type="entry name" value="P-loop_NTPase"/>
</dbReference>
<dbReference type="Gene3D" id="3.40.50.300">
    <property type="entry name" value="P-loop containing nucleotide triphosphate hydrolases"/>
    <property type="match status" value="1"/>
</dbReference>
<dbReference type="SUPFAM" id="SSF52540">
    <property type="entry name" value="P-loop containing nucleoside triphosphate hydrolases"/>
    <property type="match status" value="1"/>
</dbReference>
<dbReference type="OrthoDB" id="336284at2"/>
<gene>
    <name evidence="1" type="ORF">CWM47_34330</name>
</gene>
<protein>
    <submittedName>
        <fullName evidence="1">Uncharacterized protein</fullName>
    </submittedName>
</protein>
<evidence type="ECO:0000313" key="1">
    <source>
        <dbReference type="EMBL" id="AUD06479.1"/>
    </source>
</evidence>
<dbReference type="RefSeq" id="WP_100993020.1">
    <property type="nucleotide sequence ID" value="NZ_CP025096.1"/>
</dbReference>
<accession>A0A2K8Z9G8</accession>
<dbReference type="KEGG" id="spir:CWM47_34330"/>
<proteinExistence type="predicted"/>